<feature type="domain" description="Integrase core" evidence="1">
    <location>
        <begin position="33"/>
        <end position="113"/>
    </location>
</feature>
<dbReference type="AlphaFoldDB" id="A0A9P5NXZ0"/>
<keyword evidence="3" id="KW-1185">Reference proteome</keyword>
<dbReference type="Proteomes" id="UP000724874">
    <property type="component" value="Unassembled WGS sequence"/>
</dbReference>
<proteinExistence type="predicted"/>
<organism evidence="2 3">
    <name type="scientific">Gymnopilus junonius</name>
    <name type="common">Spectacular rustgill mushroom</name>
    <name type="synonym">Gymnopilus spectabilis subsp. junonius</name>
    <dbReference type="NCBI Taxonomy" id="109634"/>
    <lineage>
        <taxon>Eukaryota</taxon>
        <taxon>Fungi</taxon>
        <taxon>Dikarya</taxon>
        <taxon>Basidiomycota</taxon>
        <taxon>Agaricomycotina</taxon>
        <taxon>Agaricomycetes</taxon>
        <taxon>Agaricomycetidae</taxon>
        <taxon>Agaricales</taxon>
        <taxon>Agaricineae</taxon>
        <taxon>Hymenogastraceae</taxon>
        <taxon>Gymnopilus</taxon>
    </lineage>
</organism>
<protein>
    <recommendedName>
        <fullName evidence="1">Integrase core domain-containing protein</fullName>
    </recommendedName>
</protein>
<comment type="caution">
    <text evidence="2">The sequence shown here is derived from an EMBL/GenBank/DDBJ whole genome shotgun (WGS) entry which is preliminary data.</text>
</comment>
<name>A0A9P5NXZ0_GYMJU</name>
<dbReference type="InterPro" id="IPR058913">
    <property type="entry name" value="Integrase_dom_put"/>
</dbReference>
<accession>A0A9P5NXZ0</accession>
<dbReference type="OrthoDB" id="2993821at2759"/>
<reference evidence="2" key="1">
    <citation type="submission" date="2020-11" db="EMBL/GenBank/DDBJ databases">
        <authorList>
            <consortium name="DOE Joint Genome Institute"/>
            <person name="Ahrendt S."/>
            <person name="Riley R."/>
            <person name="Andreopoulos W."/>
            <person name="LaButti K."/>
            <person name="Pangilinan J."/>
            <person name="Ruiz-duenas F.J."/>
            <person name="Barrasa J.M."/>
            <person name="Sanchez-Garcia M."/>
            <person name="Camarero S."/>
            <person name="Miyauchi S."/>
            <person name="Serrano A."/>
            <person name="Linde D."/>
            <person name="Babiker R."/>
            <person name="Drula E."/>
            <person name="Ayuso-Fernandez I."/>
            <person name="Pacheco R."/>
            <person name="Padilla G."/>
            <person name="Ferreira P."/>
            <person name="Barriuso J."/>
            <person name="Kellner H."/>
            <person name="Castanera R."/>
            <person name="Alfaro M."/>
            <person name="Ramirez L."/>
            <person name="Pisabarro A.G."/>
            <person name="Kuo A."/>
            <person name="Tritt A."/>
            <person name="Lipzen A."/>
            <person name="He G."/>
            <person name="Yan M."/>
            <person name="Ng V."/>
            <person name="Cullen D."/>
            <person name="Martin F."/>
            <person name="Rosso M.-N."/>
            <person name="Henrissat B."/>
            <person name="Hibbett D."/>
            <person name="Martinez A.T."/>
            <person name="Grigoriev I.V."/>
        </authorList>
    </citation>
    <scope>NUCLEOTIDE SEQUENCE</scope>
    <source>
        <strain evidence="2">AH 44721</strain>
    </source>
</reference>
<dbReference type="EMBL" id="JADNYJ010000012">
    <property type="protein sequence ID" value="KAF8908221.1"/>
    <property type="molecule type" value="Genomic_DNA"/>
</dbReference>
<sequence length="206" mass="23489">MDKGSETGYIYANQTGLWEAYAPELDTEKFPPMLQMKSVHNTPIEGLWHWFLQTFGLNIKDVIRQGLQTGVYHPNNSVHQQLFNWLWPKMLQIQLDAFVKYWNNHCIRTQKNKPNMSGLTLRHAFTVPAPPTQDCRIPVNRQVISTLCSQIPVTCEEAMRWVDDAFDGVATRAYEAIGSPPLNKFLTGWDIFSTMVGIINAASTSM</sequence>
<evidence type="ECO:0000313" key="3">
    <source>
        <dbReference type="Proteomes" id="UP000724874"/>
    </source>
</evidence>
<gene>
    <name evidence="2" type="ORF">CPB84DRAFT_1843672</name>
</gene>
<dbReference type="Pfam" id="PF24764">
    <property type="entry name" value="rva_4"/>
    <property type="match status" value="1"/>
</dbReference>
<evidence type="ECO:0000313" key="2">
    <source>
        <dbReference type="EMBL" id="KAF8908221.1"/>
    </source>
</evidence>
<evidence type="ECO:0000259" key="1">
    <source>
        <dbReference type="Pfam" id="PF24764"/>
    </source>
</evidence>